<protein>
    <submittedName>
        <fullName evidence="1">YjfB family protein</fullName>
    </submittedName>
</protein>
<evidence type="ECO:0000313" key="1">
    <source>
        <dbReference type="EMBL" id="MEY8764939.1"/>
    </source>
</evidence>
<dbReference type="Pfam" id="PF14070">
    <property type="entry name" value="YjfB_motility"/>
    <property type="match status" value="1"/>
</dbReference>
<evidence type="ECO:0000313" key="2">
    <source>
        <dbReference type="Proteomes" id="UP001565220"/>
    </source>
</evidence>
<keyword evidence="2" id="KW-1185">Reference proteome</keyword>
<organism evidence="1 2">
    <name type="scientific">Clostridium lapidicellarium</name>
    <dbReference type="NCBI Taxonomy" id="3240931"/>
    <lineage>
        <taxon>Bacteria</taxon>
        <taxon>Bacillati</taxon>
        <taxon>Bacillota</taxon>
        <taxon>Clostridia</taxon>
        <taxon>Eubacteriales</taxon>
        <taxon>Clostridiaceae</taxon>
        <taxon>Clostridium</taxon>
    </lineage>
</organism>
<comment type="caution">
    <text evidence="1">The sequence shown here is derived from an EMBL/GenBank/DDBJ whole genome shotgun (WGS) entry which is preliminary data.</text>
</comment>
<dbReference type="InterPro" id="IPR025906">
    <property type="entry name" value="YjfB_motility"/>
</dbReference>
<gene>
    <name evidence="1" type="ORF">AB8S09_15055</name>
</gene>
<dbReference type="RefSeq" id="WP_369869445.1">
    <property type="nucleotide sequence ID" value="NZ_JBGFFE010000035.1"/>
</dbReference>
<dbReference type="EMBL" id="JBGFFE010000035">
    <property type="protein sequence ID" value="MEY8764939.1"/>
    <property type="molecule type" value="Genomic_DNA"/>
</dbReference>
<accession>A0ABV4E1A9</accession>
<dbReference type="Proteomes" id="UP001565220">
    <property type="component" value="Unassembled WGS sequence"/>
</dbReference>
<proteinExistence type="predicted"/>
<reference evidence="1 2" key="1">
    <citation type="submission" date="2024-08" db="EMBL/GenBank/DDBJ databases">
        <title>Clostridium lapicellarii sp. nov., and Clostridium renhuaiense sp. nov., two species isolated from the mud in a fermentation cellar used for producing sauce-flavour Chinese liquors.</title>
        <authorList>
            <person name="Yang F."/>
            <person name="Wang H."/>
            <person name="Chen L.Q."/>
            <person name="Zhou N."/>
            <person name="Lu J.J."/>
            <person name="Pu X.X."/>
            <person name="Wan B."/>
            <person name="Wang L."/>
            <person name="Liu S.J."/>
        </authorList>
    </citation>
    <scope>NUCLEOTIDE SEQUENCE [LARGE SCALE GENOMIC DNA]</scope>
    <source>
        <strain evidence="1 2">MT-113</strain>
    </source>
</reference>
<name>A0ABV4E1A9_9CLOT</name>
<sequence length="59" mass="6334">MDIAALSIVMNQSKVQQNAGIAIMKMAMDTNNQTAAQMTEMMSDISADPNLGNNIDFIA</sequence>